<dbReference type="InterPro" id="IPR002130">
    <property type="entry name" value="Cyclophilin-type_PPIase_dom"/>
</dbReference>
<comment type="similarity">
    <text evidence="2">Belongs to the cyclophilin-type PPIase family.</text>
</comment>
<dbReference type="InterPro" id="IPR029000">
    <property type="entry name" value="Cyclophilin-like_dom_sf"/>
</dbReference>
<feature type="region of interest" description="Disordered" evidence="3">
    <location>
        <begin position="1"/>
        <end position="30"/>
    </location>
</feature>
<evidence type="ECO:0000259" key="5">
    <source>
        <dbReference type="PROSITE" id="PS50072"/>
    </source>
</evidence>
<evidence type="ECO:0000256" key="1">
    <source>
        <dbReference type="ARBA" id="ARBA00002388"/>
    </source>
</evidence>
<dbReference type="HOGENOM" id="CLU_012062_8_0_11"/>
<keyword evidence="4" id="KW-0812">Transmembrane</keyword>
<evidence type="ECO:0000256" key="4">
    <source>
        <dbReference type="SAM" id="Phobius"/>
    </source>
</evidence>
<comment type="function">
    <text evidence="1 2">PPIases accelerate the folding of proteins. It catalyzes the cis-trans isomerization of proline imidic peptide bonds in oligopeptides.</text>
</comment>
<feature type="compositionally biased region" description="Polar residues" evidence="3">
    <location>
        <begin position="86"/>
        <end position="102"/>
    </location>
</feature>
<feature type="domain" description="PPIase cyclophilin-type" evidence="5">
    <location>
        <begin position="131"/>
        <end position="289"/>
    </location>
</feature>
<dbReference type="CDD" id="cd00317">
    <property type="entry name" value="cyclophilin"/>
    <property type="match status" value="1"/>
</dbReference>
<dbReference type="PANTHER" id="PTHR45625:SF3">
    <property type="entry name" value="PEPTIDYL-PROLYL CIS-TRANS ISOMERASE B-RELATED"/>
    <property type="match status" value="1"/>
</dbReference>
<accession>G0HE25</accession>
<keyword evidence="2" id="KW-0697">Rotamase</keyword>
<dbReference type="EC" id="5.2.1.8" evidence="2"/>
<dbReference type="GO" id="GO:0003755">
    <property type="term" value="F:peptidyl-prolyl cis-trans isomerase activity"/>
    <property type="evidence" value="ECO:0007669"/>
    <property type="project" value="UniProtKB-UniRule"/>
</dbReference>
<evidence type="ECO:0000256" key="2">
    <source>
        <dbReference type="RuleBase" id="RU363019"/>
    </source>
</evidence>
<evidence type="ECO:0000313" key="6">
    <source>
        <dbReference type="EMBL" id="AEK36892.1"/>
    </source>
</evidence>
<feature type="region of interest" description="Disordered" evidence="3">
    <location>
        <begin position="266"/>
        <end position="291"/>
    </location>
</feature>
<sequence length="291" mass="30452">MWNNGPLSRSPAIIPAKERPGALSDNSARRDAALKNLDKELKSRSRREKMRPLGVVLATVVVLVVIVGGIWFAVTRDNSADENVAEDTTSAEETPMETSGPYTGTGDAAKEVSLPDGENIPQEGTTNVTLHTSAGDIGITLDHAKAPTAANAIQHLVESGFYDDTICHRVVVSDGMKILQCGDPSGQGSGGPGFSFPDEFPVGDEGAGEGLYTRGTLAMANSGPDTNGSQFFLVDGDSQLENKYTIFGSISEDGLATLDKIIEENADANQESGGDGAPVNEVRITSATVDA</sequence>
<dbReference type="Pfam" id="PF00160">
    <property type="entry name" value="Pro_isomerase"/>
    <property type="match status" value="1"/>
</dbReference>
<dbReference type="PROSITE" id="PS50072">
    <property type="entry name" value="CSA_PPIASE_2"/>
    <property type="match status" value="1"/>
</dbReference>
<gene>
    <name evidence="6" type="ordered locus">CVAR_1538</name>
</gene>
<dbReference type="KEGG" id="cva:CVAR_1538"/>
<comment type="catalytic activity">
    <reaction evidence="2">
        <text>[protein]-peptidylproline (omega=180) = [protein]-peptidylproline (omega=0)</text>
        <dbReference type="Rhea" id="RHEA:16237"/>
        <dbReference type="Rhea" id="RHEA-COMP:10747"/>
        <dbReference type="Rhea" id="RHEA-COMP:10748"/>
        <dbReference type="ChEBI" id="CHEBI:83833"/>
        <dbReference type="ChEBI" id="CHEBI:83834"/>
        <dbReference type="EC" id="5.2.1.8"/>
    </reaction>
</comment>
<keyword evidence="4" id="KW-0472">Membrane</keyword>
<keyword evidence="2 6" id="KW-0413">Isomerase</keyword>
<protein>
    <recommendedName>
        <fullName evidence="2">Peptidyl-prolyl cis-trans isomerase</fullName>
        <shortName evidence="2">PPIase</shortName>
        <ecNumber evidence="2">5.2.1.8</ecNumber>
    </recommendedName>
</protein>
<organism evidence="6 7">
    <name type="scientific">Corynebacterium variabile (strain DSM 44702 / CIP 107183 / JCM 12073 / NCIMB 30131)</name>
    <name type="common">Corynebacterium mooreparkense</name>
    <dbReference type="NCBI Taxonomy" id="858619"/>
    <lineage>
        <taxon>Bacteria</taxon>
        <taxon>Bacillati</taxon>
        <taxon>Actinomycetota</taxon>
        <taxon>Actinomycetes</taxon>
        <taxon>Mycobacteriales</taxon>
        <taxon>Corynebacteriaceae</taxon>
        <taxon>Corynebacterium</taxon>
    </lineage>
</organism>
<dbReference type="SUPFAM" id="SSF50891">
    <property type="entry name" value="Cyclophilin-like"/>
    <property type="match status" value="1"/>
</dbReference>
<feature type="region of interest" description="Disordered" evidence="3">
    <location>
        <begin position="81"/>
        <end position="126"/>
    </location>
</feature>
<name>G0HE25_CORVD</name>
<dbReference type="PRINTS" id="PR00153">
    <property type="entry name" value="CSAPPISMRASE"/>
</dbReference>
<evidence type="ECO:0000256" key="3">
    <source>
        <dbReference type="SAM" id="MobiDB-lite"/>
    </source>
</evidence>
<keyword evidence="4" id="KW-1133">Transmembrane helix</keyword>
<evidence type="ECO:0000313" key="7">
    <source>
        <dbReference type="Proteomes" id="UP000006659"/>
    </source>
</evidence>
<dbReference type="InterPro" id="IPR044666">
    <property type="entry name" value="Cyclophilin_A-like"/>
</dbReference>
<dbReference type="Gene3D" id="2.40.100.10">
    <property type="entry name" value="Cyclophilin-like"/>
    <property type="match status" value="1"/>
</dbReference>
<dbReference type="Proteomes" id="UP000006659">
    <property type="component" value="Chromosome"/>
</dbReference>
<dbReference type="eggNOG" id="COG0652">
    <property type="taxonomic scope" value="Bacteria"/>
</dbReference>
<dbReference type="EMBL" id="CP002917">
    <property type="protein sequence ID" value="AEK36892.1"/>
    <property type="molecule type" value="Genomic_DNA"/>
</dbReference>
<feature type="transmembrane region" description="Helical" evidence="4">
    <location>
        <begin position="53"/>
        <end position="74"/>
    </location>
</feature>
<dbReference type="PANTHER" id="PTHR45625">
    <property type="entry name" value="PEPTIDYL-PROLYL CIS-TRANS ISOMERASE-RELATED"/>
    <property type="match status" value="1"/>
</dbReference>
<dbReference type="STRING" id="858619.CVAR_1538"/>
<proteinExistence type="inferred from homology"/>
<dbReference type="AlphaFoldDB" id="G0HE25"/>
<reference evidence="6 7" key="1">
    <citation type="journal article" date="2011" name="BMC Genomics">
        <title>Complete genome sequence of Corynebacterium variabile DSM 44702 isolated from the surface of smear-ripened cheeses and insights into cheese ripening and flavor generation.</title>
        <authorList>
            <person name="Schroeder J."/>
            <person name="Maus I."/>
            <person name="Trost E."/>
            <person name="Tauch A."/>
        </authorList>
    </citation>
    <scope>NUCLEOTIDE SEQUENCE [LARGE SCALE GENOMIC DNA]</scope>
    <source>
        <strain evidence="7">DSM 44702 / JCM 12073 / NCIMB 30131</strain>
    </source>
</reference>